<dbReference type="InterPro" id="IPR036388">
    <property type="entry name" value="WH-like_DNA-bd_sf"/>
</dbReference>
<proteinExistence type="predicted"/>
<gene>
    <name evidence="1" type="ORF">A6A03_08660</name>
</gene>
<dbReference type="Pfam" id="PF13412">
    <property type="entry name" value="HTH_24"/>
    <property type="match status" value="1"/>
</dbReference>
<dbReference type="SUPFAM" id="SSF46785">
    <property type="entry name" value="Winged helix' DNA-binding domain"/>
    <property type="match status" value="1"/>
</dbReference>
<accession>A0A178MHR5</accession>
<dbReference type="STRING" id="1707952.A6A03_08660"/>
<comment type="caution">
    <text evidence="1">The sequence shown here is derived from an EMBL/GenBank/DDBJ whole genome shotgun (WGS) entry which is preliminary data.</text>
</comment>
<dbReference type="RefSeq" id="WP_066783218.1">
    <property type="nucleotide sequence ID" value="NZ_LWQS01000033.1"/>
</dbReference>
<dbReference type="AlphaFoldDB" id="A0A178MHR5"/>
<protein>
    <submittedName>
        <fullName evidence="1">TrmB family transcriptional regulator</fullName>
    </submittedName>
</protein>
<reference evidence="1 2" key="1">
    <citation type="submission" date="2016-04" db="EMBL/GenBank/DDBJ databases">
        <title>Chloroflexus islandicus sp. nov., a thermophilic filamentous anoxygenic phototrophic bacterium from geyser Strokkur (Iceland).</title>
        <authorList>
            <person name="Gaisin V.A."/>
            <person name="Kalashnikov A.M."/>
            <person name="Sukhacheva M.V."/>
            <person name="Grouzdev D.S."/>
            <person name="Ivanov T.M."/>
            <person name="Kuznetsov B."/>
            <person name="Gorlenko V.M."/>
        </authorList>
    </citation>
    <scope>NUCLEOTIDE SEQUENCE [LARGE SCALE GENOMIC DNA]</scope>
    <source>
        <strain evidence="2">isl-2</strain>
    </source>
</reference>
<name>A0A178MHR5_9CHLR</name>
<dbReference type="Proteomes" id="UP000078287">
    <property type="component" value="Unassembled WGS sequence"/>
</dbReference>
<organism evidence="1 2">
    <name type="scientific">Chloroflexus islandicus</name>
    <dbReference type="NCBI Taxonomy" id="1707952"/>
    <lineage>
        <taxon>Bacteria</taxon>
        <taxon>Bacillati</taxon>
        <taxon>Chloroflexota</taxon>
        <taxon>Chloroflexia</taxon>
        <taxon>Chloroflexales</taxon>
        <taxon>Chloroflexineae</taxon>
        <taxon>Chloroflexaceae</taxon>
        <taxon>Chloroflexus</taxon>
    </lineage>
</organism>
<dbReference type="EMBL" id="LWQS01000033">
    <property type="protein sequence ID" value="OAN48251.1"/>
    <property type="molecule type" value="Genomic_DNA"/>
</dbReference>
<dbReference type="PANTHER" id="PTHR30363:SF28">
    <property type="entry name" value="TRANSCRIPTIONAL REGULATORY PROTEIN-RELATED"/>
    <property type="match status" value="1"/>
</dbReference>
<evidence type="ECO:0000313" key="1">
    <source>
        <dbReference type="EMBL" id="OAN48251.1"/>
    </source>
</evidence>
<dbReference type="InterPro" id="IPR036390">
    <property type="entry name" value="WH_DNA-bd_sf"/>
</dbReference>
<dbReference type="PANTHER" id="PTHR30363">
    <property type="entry name" value="HTH-TYPE TRANSCRIPTIONAL REGULATOR SRLR-RELATED"/>
    <property type="match status" value="1"/>
</dbReference>
<sequence>MEISRYPSDSPAGIILRYLQRHARATVKELADLLGVSTTAVRDHLVHLQAEDMVEVTSERNGPGRPRLVYSLSEKAQKSFPKQYDRLISSLLRELIELEGEGKVEQLLDRVSQRLASEYADRMAGSDVAARLNELRALLEQRGVPAEIDPEGDVLRLFACPFYDVAADHPEVCSMERRMIEYVLGEKLVLEDTIRAGAHNCRFVLRPNDIPLTVAPSVADSDAKV</sequence>
<dbReference type="InterPro" id="IPR050313">
    <property type="entry name" value="Carb_Metab_HTH_regulators"/>
</dbReference>
<dbReference type="Gene3D" id="1.10.10.10">
    <property type="entry name" value="Winged helix-like DNA-binding domain superfamily/Winged helix DNA-binding domain"/>
    <property type="match status" value="1"/>
</dbReference>
<dbReference type="OrthoDB" id="8545200at2"/>
<evidence type="ECO:0000313" key="2">
    <source>
        <dbReference type="Proteomes" id="UP000078287"/>
    </source>
</evidence>
<keyword evidence="2" id="KW-1185">Reference proteome</keyword>